<sequence length="472" mass="49232">MTHPYELTLSEAADAVADRSLSPVELTTSVLGRIGETDPATGAYVTVTAESALADAARAADDIAAGRHLGPLHGIPMALKDLIDTAGVPTTASSLVRADHVPSQDAAVTARLRAAGAVLTGKTHTHEFAYGTTTPQTRNPWDTGRTPGGSSGGSAAAVASGAATFALGTDTGGSIRIPAALTGIVGLKPTYGLVPRRGVASLSWSLDHVGPLTRTVRDAALVLDALAGYDPSDNASIDHPREEYGRLLGRDLKGLRVGVPVNYYFDRVQPDVENTVRAAIDALTGLGAVPVPVEIPMAEYVRAVHWGLMVPEATAYHQDSLRTSPELYTDDVRILLEAGEFVPATDYIRAQRARTLMRQSWQELFERVDVVAAPTVTSTAAPAHLPNLLWADGSEEGVSDSYVRLSAPANLTGLPSLSVPVGFDGDGLPIGMQVIGGPLDEARLIQVGHAYESAHRPVAHLAPLVTSAGAAG</sequence>
<dbReference type="OrthoDB" id="182039at2"/>
<dbReference type="Pfam" id="PF01425">
    <property type="entry name" value="Amidase"/>
    <property type="match status" value="1"/>
</dbReference>
<dbReference type="SUPFAM" id="SSF75304">
    <property type="entry name" value="Amidase signature (AS) enzymes"/>
    <property type="match status" value="1"/>
</dbReference>
<dbReference type="PROSITE" id="PS00571">
    <property type="entry name" value="AMIDASES"/>
    <property type="match status" value="1"/>
</dbReference>
<organism evidence="3 4">
    <name type="scientific">Streptomyces tsukubensis</name>
    <dbReference type="NCBI Taxonomy" id="83656"/>
    <lineage>
        <taxon>Bacteria</taxon>
        <taxon>Bacillati</taxon>
        <taxon>Actinomycetota</taxon>
        <taxon>Actinomycetes</taxon>
        <taxon>Kitasatosporales</taxon>
        <taxon>Streptomycetaceae</taxon>
        <taxon>Streptomyces</taxon>
    </lineage>
</organism>
<dbReference type="InterPro" id="IPR000120">
    <property type="entry name" value="Amidase"/>
</dbReference>
<proteinExistence type="predicted"/>
<dbReference type="InterPro" id="IPR036928">
    <property type="entry name" value="AS_sf"/>
</dbReference>
<evidence type="ECO:0000259" key="2">
    <source>
        <dbReference type="Pfam" id="PF01425"/>
    </source>
</evidence>
<name>A0A1V4AA49_9ACTN</name>
<keyword evidence="4" id="KW-1185">Reference proteome</keyword>
<evidence type="ECO:0000313" key="4">
    <source>
        <dbReference type="Proteomes" id="UP000190539"/>
    </source>
</evidence>
<reference evidence="3 4" key="1">
    <citation type="submission" date="2017-02" db="EMBL/GenBank/DDBJ databases">
        <title>Draft Genome Sequence of Streptomyces tsukubaensis F601, a Producer of the immunosuppressant tacrolimus FK506.</title>
        <authorList>
            <person name="Zong G."/>
            <person name="Zhong C."/>
            <person name="Fu J."/>
            <person name="Qin R."/>
            <person name="Cao G."/>
        </authorList>
    </citation>
    <scope>NUCLEOTIDE SEQUENCE [LARGE SCALE GENOMIC DNA]</scope>
    <source>
        <strain evidence="3 4">F601</strain>
    </source>
</reference>
<dbReference type="AlphaFoldDB" id="A0A1V4AA49"/>
<gene>
    <name evidence="3" type="ORF">B1H18_12510</name>
</gene>
<dbReference type="Gene3D" id="3.90.1300.10">
    <property type="entry name" value="Amidase signature (AS) domain"/>
    <property type="match status" value="1"/>
</dbReference>
<dbReference type="STRING" id="83656.B1H18_12510"/>
<protein>
    <submittedName>
        <fullName evidence="3">Amidase</fullName>
    </submittedName>
</protein>
<evidence type="ECO:0000313" key="3">
    <source>
        <dbReference type="EMBL" id="OON80677.1"/>
    </source>
</evidence>
<dbReference type="EMBL" id="MVFC01000007">
    <property type="protein sequence ID" value="OON80677.1"/>
    <property type="molecule type" value="Genomic_DNA"/>
</dbReference>
<dbReference type="RefSeq" id="WP_077967607.1">
    <property type="nucleotide sequence ID" value="NZ_CP045178.1"/>
</dbReference>
<comment type="caution">
    <text evidence="3">The sequence shown here is derived from an EMBL/GenBank/DDBJ whole genome shotgun (WGS) entry which is preliminary data.</text>
</comment>
<evidence type="ECO:0000256" key="1">
    <source>
        <dbReference type="SAM" id="MobiDB-lite"/>
    </source>
</evidence>
<accession>A0A1V4AA49</accession>
<feature type="region of interest" description="Disordered" evidence="1">
    <location>
        <begin position="130"/>
        <end position="155"/>
    </location>
</feature>
<dbReference type="Proteomes" id="UP000190539">
    <property type="component" value="Unassembled WGS sequence"/>
</dbReference>
<dbReference type="InterPro" id="IPR020556">
    <property type="entry name" value="Amidase_CS"/>
</dbReference>
<dbReference type="GO" id="GO:0003824">
    <property type="term" value="F:catalytic activity"/>
    <property type="evidence" value="ECO:0007669"/>
    <property type="project" value="InterPro"/>
</dbReference>
<feature type="compositionally biased region" description="Polar residues" evidence="1">
    <location>
        <begin position="131"/>
        <end position="140"/>
    </location>
</feature>
<dbReference type="PANTHER" id="PTHR11895:SF176">
    <property type="entry name" value="AMIDASE AMID-RELATED"/>
    <property type="match status" value="1"/>
</dbReference>
<dbReference type="InterPro" id="IPR023631">
    <property type="entry name" value="Amidase_dom"/>
</dbReference>
<feature type="domain" description="Amidase" evidence="2">
    <location>
        <begin position="25"/>
        <end position="444"/>
    </location>
</feature>
<dbReference type="PANTHER" id="PTHR11895">
    <property type="entry name" value="TRANSAMIDASE"/>
    <property type="match status" value="1"/>
</dbReference>